<gene>
    <name evidence="2" type="ORF">IWZ03DRAFT_234081</name>
</gene>
<comment type="caution">
    <text evidence="2">The sequence shown here is derived from an EMBL/GenBank/DDBJ whole genome shotgun (WGS) entry which is preliminary data.</text>
</comment>
<protein>
    <recommendedName>
        <fullName evidence="4">Secreted protein</fullName>
    </recommendedName>
</protein>
<feature type="signal peptide" evidence="1">
    <location>
        <begin position="1"/>
        <end position="15"/>
    </location>
</feature>
<evidence type="ECO:0000313" key="2">
    <source>
        <dbReference type="EMBL" id="KAK7515004.1"/>
    </source>
</evidence>
<dbReference type="Proteomes" id="UP001363622">
    <property type="component" value="Unassembled WGS sequence"/>
</dbReference>
<proteinExistence type="predicted"/>
<organism evidence="2 3">
    <name type="scientific">Phyllosticta citriasiana</name>
    <dbReference type="NCBI Taxonomy" id="595635"/>
    <lineage>
        <taxon>Eukaryota</taxon>
        <taxon>Fungi</taxon>
        <taxon>Dikarya</taxon>
        <taxon>Ascomycota</taxon>
        <taxon>Pezizomycotina</taxon>
        <taxon>Dothideomycetes</taxon>
        <taxon>Dothideomycetes incertae sedis</taxon>
        <taxon>Botryosphaeriales</taxon>
        <taxon>Phyllostictaceae</taxon>
        <taxon>Phyllosticta</taxon>
    </lineage>
</organism>
<name>A0ABR1KHV1_9PEZI</name>
<accession>A0ABR1KHV1</accession>
<reference evidence="2 3" key="1">
    <citation type="submission" date="2024-04" db="EMBL/GenBank/DDBJ databases">
        <title>Phyllosticta paracitricarpa is synonymous to the EU quarantine fungus P. citricarpa based on phylogenomic analyses.</title>
        <authorList>
            <consortium name="Lawrence Berkeley National Laboratory"/>
            <person name="Van Ingen-Buijs V.A."/>
            <person name="Van Westerhoven A.C."/>
            <person name="Haridas S."/>
            <person name="Skiadas P."/>
            <person name="Martin F."/>
            <person name="Groenewald J.Z."/>
            <person name="Crous P.W."/>
            <person name="Seidl M.F."/>
        </authorList>
    </citation>
    <scope>NUCLEOTIDE SEQUENCE [LARGE SCALE GENOMIC DNA]</scope>
    <source>
        <strain evidence="2 3">CBS 123371</strain>
    </source>
</reference>
<sequence>MLMLMLMVMVMLMLATRRPAQPAANADADADADPEKQPYLVVAFPMSTRRVDETLTVAESRQLADDRRWYAAFLVANSMTTGNDSYGIVEVVTAAALGREGDLVGGHLGPRKRCMKGQ</sequence>
<feature type="chain" id="PRO_5046893617" description="Secreted protein" evidence="1">
    <location>
        <begin position="16"/>
        <end position="118"/>
    </location>
</feature>
<dbReference type="EMBL" id="JBBPHU010000008">
    <property type="protein sequence ID" value="KAK7515004.1"/>
    <property type="molecule type" value="Genomic_DNA"/>
</dbReference>
<keyword evidence="3" id="KW-1185">Reference proteome</keyword>
<evidence type="ECO:0008006" key="4">
    <source>
        <dbReference type="Google" id="ProtNLM"/>
    </source>
</evidence>
<keyword evidence="1" id="KW-0732">Signal</keyword>
<evidence type="ECO:0000313" key="3">
    <source>
        <dbReference type="Proteomes" id="UP001363622"/>
    </source>
</evidence>
<evidence type="ECO:0000256" key="1">
    <source>
        <dbReference type="SAM" id="SignalP"/>
    </source>
</evidence>